<dbReference type="GO" id="GO:0046872">
    <property type="term" value="F:metal ion binding"/>
    <property type="evidence" value="ECO:0007669"/>
    <property type="project" value="UniProtKB-KW"/>
</dbReference>
<evidence type="ECO:0000256" key="12">
    <source>
        <dbReference type="ARBA" id="ARBA00025712"/>
    </source>
</evidence>
<evidence type="ECO:0000256" key="17">
    <source>
        <dbReference type="SAM" id="Phobius"/>
    </source>
</evidence>
<dbReference type="GO" id="GO:0008203">
    <property type="term" value="P:cholesterol metabolic process"/>
    <property type="evidence" value="ECO:0007669"/>
    <property type="project" value="InterPro"/>
</dbReference>
<comment type="catalytic activity">
    <reaction evidence="16">
        <text>cholesterol + NADPH + O2 + H(+) = 7-dehydrocholesterol + NADP(+) + 2 H2O</text>
        <dbReference type="Rhea" id="RHEA:45024"/>
        <dbReference type="ChEBI" id="CHEBI:15377"/>
        <dbReference type="ChEBI" id="CHEBI:15378"/>
        <dbReference type="ChEBI" id="CHEBI:15379"/>
        <dbReference type="ChEBI" id="CHEBI:16113"/>
        <dbReference type="ChEBI" id="CHEBI:17759"/>
        <dbReference type="ChEBI" id="CHEBI:57783"/>
        <dbReference type="ChEBI" id="CHEBI:58349"/>
        <dbReference type="EC" id="1.14.19.21"/>
    </reaction>
    <physiologicalReaction direction="left-to-right" evidence="16">
        <dbReference type="Rhea" id="RHEA:45025"/>
    </physiologicalReaction>
</comment>
<comment type="pathway">
    <text evidence="12">Steroid hormone biosynthesis; dafachronic acid biosynthesis.</text>
</comment>
<dbReference type="PROSITE" id="PS51296">
    <property type="entry name" value="RIESKE"/>
    <property type="match status" value="1"/>
</dbReference>
<evidence type="ECO:0000259" key="18">
    <source>
        <dbReference type="PROSITE" id="PS51296"/>
    </source>
</evidence>
<keyword evidence="4 17" id="KW-0812">Transmembrane</keyword>
<keyword evidence="10" id="KW-0411">Iron-sulfur</keyword>
<comment type="catalytic activity">
    <reaction evidence="15">
        <text>cholesterol + NADH + O2 + H(+) = 7-dehydrocholesterol + NAD(+) + 2 H2O</text>
        <dbReference type="Rhea" id="RHEA:51644"/>
        <dbReference type="ChEBI" id="CHEBI:15377"/>
        <dbReference type="ChEBI" id="CHEBI:15378"/>
        <dbReference type="ChEBI" id="CHEBI:15379"/>
        <dbReference type="ChEBI" id="CHEBI:16113"/>
        <dbReference type="ChEBI" id="CHEBI:17759"/>
        <dbReference type="ChEBI" id="CHEBI:57540"/>
        <dbReference type="ChEBI" id="CHEBI:57945"/>
        <dbReference type="EC" id="1.14.19.21"/>
    </reaction>
    <physiologicalReaction direction="left-to-right" evidence="15">
        <dbReference type="Rhea" id="RHEA:51645"/>
    </physiologicalReaction>
</comment>
<dbReference type="GO" id="GO:0170056">
    <property type="term" value="F:cholesterol 7-desaturase [NAD(P)H] activity"/>
    <property type="evidence" value="ECO:0007669"/>
    <property type="project" value="UniProtKB-EC"/>
</dbReference>
<proteinExistence type="inferred from homology"/>
<keyword evidence="7 17" id="KW-1133">Transmembrane helix</keyword>
<evidence type="ECO:0000256" key="7">
    <source>
        <dbReference type="ARBA" id="ARBA00022989"/>
    </source>
</evidence>
<dbReference type="GO" id="GO:0016020">
    <property type="term" value="C:membrane"/>
    <property type="evidence" value="ECO:0007669"/>
    <property type="project" value="UniProtKB-SubCell"/>
</dbReference>
<gene>
    <name evidence="19" type="ORF">BSTOLATCC_MIC66187</name>
</gene>
<comment type="similarity">
    <text evidence="13">Belongs to the cholesterol 7-desaturase family.</text>
</comment>
<keyword evidence="9" id="KW-0408">Iron</keyword>
<dbReference type="Pfam" id="PF19298">
    <property type="entry name" value="KshA_C"/>
    <property type="match status" value="1"/>
</dbReference>
<feature type="transmembrane region" description="Helical" evidence="17">
    <location>
        <begin position="6"/>
        <end position="26"/>
    </location>
</feature>
<dbReference type="SUPFAM" id="SSF50022">
    <property type="entry name" value="ISP domain"/>
    <property type="match status" value="1"/>
</dbReference>
<evidence type="ECO:0000256" key="8">
    <source>
        <dbReference type="ARBA" id="ARBA00023002"/>
    </source>
</evidence>
<dbReference type="GO" id="GO:0051537">
    <property type="term" value="F:2 iron, 2 sulfur cluster binding"/>
    <property type="evidence" value="ECO:0007669"/>
    <property type="project" value="UniProtKB-KW"/>
</dbReference>
<dbReference type="Gene3D" id="2.102.10.10">
    <property type="entry name" value="Rieske [2Fe-2S] iron-sulphur domain"/>
    <property type="match status" value="1"/>
</dbReference>
<feature type="domain" description="Rieske" evidence="18">
    <location>
        <begin position="59"/>
        <end position="143"/>
    </location>
</feature>
<evidence type="ECO:0000256" key="6">
    <source>
        <dbReference type="ARBA" id="ARBA00022723"/>
    </source>
</evidence>
<evidence type="ECO:0000256" key="14">
    <source>
        <dbReference type="ARBA" id="ARBA00026095"/>
    </source>
</evidence>
<dbReference type="InterPro" id="IPR036922">
    <property type="entry name" value="Rieske_2Fe-2S_sf"/>
</dbReference>
<dbReference type="InterPro" id="IPR050584">
    <property type="entry name" value="Cholesterol_7-desaturase"/>
</dbReference>
<evidence type="ECO:0000256" key="15">
    <source>
        <dbReference type="ARBA" id="ARBA00047853"/>
    </source>
</evidence>
<keyword evidence="11 17" id="KW-0472">Membrane</keyword>
<organism evidence="19 20">
    <name type="scientific">Blepharisma stoltei</name>
    <dbReference type="NCBI Taxonomy" id="1481888"/>
    <lineage>
        <taxon>Eukaryota</taxon>
        <taxon>Sar</taxon>
        <taxon>Alveolata</taxon>
        <taxon>Ciliophora</taxon>
        <taxon>Postciliodesmatophora</taxon>
        <taxon>Heterotrichea</taxon>
        <taxon>Heterotrichida</taxon>
        <taxon>Blepharismidae</taxon>
        <taxon>Blepharisma</taxon>
    </lineage>
</organism>
<evidence type="ECO:0000256" key="10">
    <source>
        <dbReference type="ARBA" id="ARBA00023014"/>
    </source>
</evidence>
<evidence type="ECO:0000256" key="4">
    <source>
        <dbReference type="ARBA" id="ARBA00022692"/>
    </source>
</evidence>
<dbReference type="AlphaFoldDB" id="A0AAU9KCR9"/>
<evidence type="ECO:0000256" key="16">
    <source>
        <dbReference type="ARBA" id="ARBA00049548"/>
    </source>
</evidence>
<reference evidence="19" key="1">
    <citation type="submission" date="2021-09" db="EMBL/GenBank/DDBJ databases">
        <authorList>
            <consortium name="AG Swart"/>
            <person name="Singh M."/>
            <person name="Singh A."/>
            <person name="Seah K."/>
            <person name="Emmerich C."/>
        </authorList>
    </citation>
    <scope>NUCLEOTIDE SEQUENCE</scope>
    <source>
        <strain evidence="19">ATCC30299</strain>
    </source>
</reference>
<evidence type="ECO:0000256" key="5">
    <source>
        <dbReference type="ARBA" id="ARBA00022714"/>
    </source>
</evidence>
<comment type="subcellular location">
    <subcellularLocation>
        <location evidence="2">Membrane</location>
    </subcellularLocation>
</comment>
<evidence type="ECO:0000313" key="19">
    <source>
        <dbReference type="EMBL" id="CAG9336309.1"/>
    </source>
</evidence>
<sequence>MLENLDFLFSTNYIIITIAIILYALYVRKYRHYVFEQSRPFTKGRRSIGKTLPPYPNGWFCVARSSEIKKGEAKHIDYNGQNIAVFRGTDGVVYAIDAYCAHMGANLAEGGKVKFTKGLQCPFHGWIFDGSTGNCVTGPDMKPKELDKYAYTEVVNDAGVKLPMPKLCCKEQVKVKKWQVREMFGFIFVWYHAIENLRIAPPSYEPLDISDFTKRLSYRGHSINKVKSFIQDVPENGGDLMHFLYVHYAFLPFTDAFKAKWRASWYRGDDPELREKVAHEIGYINDHKMRLLDKYLDEGNKSNIGILTLDNYIILPGGKEIFFLNATGFQVGSGIVYLFLIGPFFEGVFFQHLRQIDKHNLEVYHEMWASNYLPYGITAIMLRGEAQQVMNDGKVWDNKQFAMKPNYNMMGDPDKLLLKWRNWYAQFFEGCEEAEKAKEKLSW</sequence>
<comment type="cofactor">
    <cofactor evidence="1">
        <name>Fe cation</name>
        <dbReference type="ChEBI" id="CHEBI:24875"/>
    </cofactor>
</comment>
<dbReference type="EMBL" id="CAJZBQ010000064">
    <property type="protein sequence ID" value="CAG9336309.1"/>
    <property type="molecule type" value="Genomic_DNA"/>
</dbReference>
<evidence type="ECO:0000256" key="2">
    <source>
        <dbReference type="ARBA" id="ARBA00004370"/>
    </source>
</evidence>
<protein>
    <recommendedName>
        <fullName evidence="14">cholesterol 7-desaturase</fullName>
        <ecNumber evidence="14">1.14.19.21</ecNumber>
    </recommendedName>
</protein>
<evidence type="ECO:0000256" key="3">
    <source>
        <dbReference type="ARBA" id="ARBA00004972"/>
    </source>
</evidence>
<evidence type="ECO:0000313" key="20">
    <source>
        <dbReference type="Proteomes" id="UP001162131"/>
    </source>
</evidence>
<dbReference type="CDD" id="cd03469">
    <property type="entry name" value="Rieske_RO_Alpha_N"/>
    <property type="match status" value="1"/>
</dbReference>
<keyword evidence="6" id="KW-0479">Metal-binding</keyword>
<name>A0AAU9KCR9_9CILI</name>
<dbReference type="PANTHER" id="PTHR21266:SF32">
    <property type="entry name" value="CHOLESTEROL 7-DESATURASE NVD"/>
    <property type="match status" value="1"/>
</dbReference>
<keyword evidence="8" id="KW-0560">Oxidoreductase</keyword>
<dbReference type="Pfam" id="PF00355">
    <property type="entry name" value="Rieske"/>
    <property type="match status" value="1"/>
</dbReference>
<comment type="pathway">
    <text evidence="3">Hormone biosynthesis.</text>
</comment>
<dbReference type="InterPro" id="IPR017941">
    <property type="entry name" value="Rieske_2Fe-2S"/>
</dbReference>
<dbReference type="GO" id="GO:0005737">
    <property type="term" value="C:cytoplasm"/>
    <property type="evidence" value="ECO:0007669"/>
    <property type="project" value="TreeGrafter"/>
</dbReference>
<accession>A0AAU9KCR9</accession>
<comment type="caution">
    <text evidence="19">The sequence shown here is derived from an EMBL/GenBank/DDBJ whole genome shotgun (WGS) entry which is preliminary data.</text>
</comment>
<evidence type="ECO:0000256" key="11">
    <source>
        <dbReference type="ARBA" id="ARBA00023136"/>
    </source>
</evidence>
<feature type="transmembrane region" description="Helical" evidence="17">
    <location>
        <begin position="322"/>
        <end position="345"/>
    </location>
</feature>
<keyword evidence="5" id="KW-0001">2Fe-2S</keyword>
<evidence type="ECO:0000256" key="13">
    <source>
        <dbReference type="ARBA" id="ARBA00025729"/>
    </source>
</evidence>
<keyword evidence="20" id="KW-1185">Reference proteome</keyword>
<dbReference type="Gene3D" id="3.90.380.10">
    <property type="entry name" value="Naphthalene 1,2-dioxygenase Alpha Subunit, Chain A, domain 1"/>
    <property type="match status" value="1"/>
</dbReference>
<dbReference type="InterPro" id="IPR045605">
    <property type="entry name" value="KshA-like_C"/>
</dbReference>
<evidence type="ECO:0000256" key="1">
    <source>
        <dbReference type="ARBA" id="ARBA00001962"/>
    </source>
</evidence>
<evidence type="ECO:0000256" key="9">
    <source>
        <dbReference type="ARBA" id="ARBA00023004"/>
    </source>
</evidence>
<dbReference type="Proteomes" id="UP001162131">
    <property type="component" value="Unassembled WGS sequence"/>
</dbReference>
<dbReference type="EC" id="1.14.19.21" evidence="14"/>
<dbReference type="PANTHER" id="PTHR21266">
    <property type="entry name" value="IRON-SULFUR DOMAIN CONTAINING PROTEIN"/>
    <property type="match status" value="1"/>
</dbReference>